<protein>
    <submittedName>
        <fullName evidence="1">Uncharacterized protein</fullName>
    </submittedName>
</protein>
<sequence length="45" mass="4820">MVQAILAAFPGAVFDDITLAADLAQEQAAEALPEVEDEWDPFEDG</sequence>
<comment type="caution">
    <text evidence="1">The sequence shown here is derived from an EMBL/GenBank/DDBJ whole genome shotgun (WGS) entry which is preliminary data.</text>
</comment>
<gene>
    <name evidence="1" type="ORF">SDC9_34478</name>
</gene>
<evidence type="ECO:0000313" key="1">
    <source>
        <dbReference type="EMBL" id="MPL88455.1"/>
    </source>
</evidence>
<accession>A0A644VBH3</accession>
<reference evidence="1" key="1">
    <citation type="submission" date="2019-08" db="EMBL/GenBank/DDBJ databases">
        <authorList>
            <person name="Kucharzyk K."/>
            <person name="Murdoch R.W."/>
            <person name="Higgins S."/>
            <person name="Loffler F."/>
        </authorList>
    </citation>
    <scope>NUCLEOTIDE SEQUENCE</scope>
</reference>
<proteinExistence type="predicted"/>
<name>A0A644VBH3_9ZZZZ</name>
<dbReference type="AlphaFoldDB" id="A0A644VBH3"/>
<dbReference type="EMBL" id="VSSQ01000257">
    <property type="protein sequence ID" value="MPL88455.1"/>
    <property type="molecule type" value="Genomic_DNA"/>
</dbReference>
<organism evidence="1">
    <name type="scientific">bioreactor metagenome</name>
    <dbReference type="NCBI Taxonomy" id="1076179"/>
    <lineage>
        <taxon>unclassified sequences</taxon>
        <taxon>metagenomes</taxon>
        <taxon>ecological metagenomes</taxon>
    </lineage>
</organism>